<keyword evidence="5" id="KW-0503">Monooxygenase</keyword>
<dbReference type="InterPro" id="IPR002403">
    <property type="entry name" value="Cyt_P450_E_grp-IV"/>
</dbReference>
<dbReference type="PANTHER" id="PTHR47582:SF1">
    <property type="entry name" value="P450, PUTATIVE (EUROFUNG)-RELATED"/>
    <property type="match status" value="1"/>
</dbReference>
<gene>
    <name evidence="6" type="ORF">Daus18300_009293</name>
</gene>
<evidence type="ECO:0000256" key="3">
    <source>
        <dbReference type="ARBA" id="ARBA00022723"/>
    </source>
</evidence>
<organism evidence="6 7">
    <name type="scientific">Diaporthe australafricana</name>
    <dbReference type="NCBI Taxonomy" id="127596"/>
    <lineage>
        <taxon>Eukaryota</taxon>
        <taxon>Fungi</taxon>
        <taxon>Dikarya</taxon>
        <taxon>Ascomycota</taxon>
        <taxon>Pezizomycotina</taxon>
        <taxon>Sordariomycetes</taxon>
        <taxon>Sordariomycetidae</taxon>
        <taxon>Diaporthales</taxon>
        <taxon>Diaporthaceae</taxon>
        <taxon>Diaporthe</taxon>
    </lineage>
</organism>
<dbReference type="InterPro" id="IPR053007">
    <property type="entry name" value="CYP450_monoxygenase_sec-met"/>
</dbReference>
<dbReference type="EMBL" id="JAWRVE010000093">
    <property type="protein sequence ID" value="KAL1860380.1"/>
    <property type="molecule type" value="Genomic_DNA"/>
</dbReference>
<keyword evidence="4" id="KW-0408">Iron</keyword>
<dbReference type="InterPro" id="IPR001128">
    <property type="entry name" value="Cyt_P450"/>
</dbReference>
<dbReference type="Proteomes" id="UP001583177">
    <property type="component" value="Unassembled WGS sequence"/>
</dbReference>
<comment type="cofactor">
    <cofactor evidence="1">
        <name>heme</name>
        <dbReference type="ChEBI" id="CHEBI:30413"/>
    </cofactor>
</comment>
<evidence type="ECO:0000313" key="6">
    <source>
        <dbReference type="EMBL" id="KAL1860380.1"/>
    </source>
</evidence>
<reference evidence="6 7" key="1">
    <citation type="journal article" date="2024" name="IMA Fungus">
        <title>IMA Genome - F19 : A genome assembly and annotation guide to empower mycologists, including annotated draft genome sequences of Ceratocystis pirilliformis, Diaporthe australafricana, Fusarium ophioides, Paecilomyces lecythidis, and Sporothrix stenoceras.</title>
        <authorList>
            <person name="Aylward J."/>
            <person name="Wilson A.M."/>
            <person name="Visagie C.M."/>
            <person name="Spraker J."/>
            <person name="Barnes I."/>
            <person name="Buitendag C."/>
            <person name="Ceriani C."/>
            <person name="Del Mar Angel L."/>
            <person name="du Plessis D."/>
            <person name="Fuchs T."/>
            <person name="Gasser K."/>
            <person name="Kramer D."/>
            <person name="Li W."/>
            <person name="Munsamy K."/>
            <person name="Piso A."/>
            <person name="Price J.L."/>
            <person name="Sonnekus B."/>
            <person name="Thomas C."/>
            <person name="van der Nest A."/>
            <person name="van Dijk A."/>
            <person name="van Heerden A."/>
            <person name="van Vuuren N."/>
            <person name="Yilmaz N."/>
            <person name="Duong T.A."/>
            <person name="van der Merwe N.A."/>
            <person name="Wingfield M.J."/>
            <person name="Wingfield B.D."/>
        </authorList>
    </citation>
    <scope>NUCLEOTIDE SEQUENCE [LARGE SCALE GENOMIC DNA]</scope>
    <source>
        <strain evidence="6 7">CMW 18300</strain>
    </source>
</reference>
<evidence type="ECO:0000256" key="5">
    <source>
        <dbReference type="ARBA" id="ARBA00023033"/>
    </source>
</evidence>
<proteinExistence type="inferred from homology"/>
<evidence type="ECO:0000313" key="7">
    <source>
        <dbReference type="Proteomes" id="UP001583177"/>
    </source>
</evidence>
<name>A0ABR3WET6_9PEZI</name>
<accession>A0ABR3WET6</accession>
<keyword evidence="7" id="KW-1185">Reference proteome</keyword>
<comment type="caution">
    <text evidence="6">The sequence shown here is derived from an EMBL/GenBank/DDBJ whole genome shotgun (WGS) entry which is preliminary data.</text>
</comment>
<dbReference type="CDD" id="cd11040">
    <property type="entry name" value="CYP7_CYP8-like"/>
    <property type="match status" value="1"/>
</dbReference>
<sequence>MSAMGPGKELDSINRKAIETFADDMGRLREEGSVRVGLWQWSRQTMVKSTSEAVWGPQNPYRDSSVAEAWKIFEAGFLTLAVVPLATYFSPKLNQARELAAVAMINYVGKGGHKTASGLVRKRYEHHVEQFGLGLEDFARGELGNTFAVLGNSTPCALWVLYHIFSDNQVLADVRREVSALVVEDGTSSSIDLASIKVSCPVLLSTFQETMRYRATNSGPRVVLEDHTDTLAWGNDADKFDHMRFAQTPGPGQKRPNRVAFRAFGGGHVLCPGRHFASTEIMALAAFLVLQFDVVPVAGQWIEPTCKNSPVQGSFPIPDEDINVELRARDPSRKWSVTYSGSDEAMAIVSEDIVAKE</sequence>
<evidence type="ECO:0000256" key="4">
    <source>
        <dbReference type="ARBA" id="ARBA00023004"/>
    </source>
</evidence>
<dbReference type="PANTHER" id="PTHR47582">
    <property type="entry name" value="P450, PUTATIVE (EUROFUNG)-RELATED"/>
    <property type="match status" value="1"/>
</dbReference>
<dbReference type="InterPro" id="IPR036396">
    <property type="entry name" value="Cyt_P450_sf"/>
</dbReference>
<comment type="similarity">
    <text evidence="2">Belongs to the cytochrome P450 family.</text>
</comment>
<evidence type="ECO:0000256" key="2">
    <source>
        <dbReference type="ARBA" id="ARBA00010617"/>
    </source>
</evidence>
<protein>
    <recommendedName>
        <fullName evidence="8">Cytochrome P450</fullName>
    </recommendedName>
</protein>
<keyword evidence="3" id="KW-0479">Metal-binding</keyword>
<dbReference type="Gene3D" id="1.10.630.10">
    <property type="entry name" value="Cytochrome P450"/>
    <property type="match status" value="1"/>
</dbReference>
<evidence type="ECO:0000256" key="1">
    <source>
        <dbReference type="ARBA" id="ARBA00001971"/>
    </source>
</evidence>
<dbReference type="PRINTS" id="PR00465">
    <property type="entry name" value="EP450IV"/>
</dbReference>
<dbReference type="SUPFAM" id="SSF48264">
    <property type="entry name" value="Cytochrome P450"/>
    <property type="match status" value="1"/>
</dbReference>
<evidence type="ECO:0008006" key="8">
    <source>
        <dbReference type="Google" id="ProtNLM"/>
    </source>
</evidence>
<keyword evidence="5" id="KW-0560">Oxidoreductase</keyword>
<dbReference type="Pfam" id="PF00067">
    <property type="entry name" value="p450"/>
    <property type="match status" value="1"/>
</dbReference>